<name>A0A3F3PJ66_9EURO</name>
<feature type="transmembrane region" description="Helical" evidence="6">
    <location>
        <begin position="6"/>
        <end position="21"/>
    </location>
</feature>
<feature type="transmembrane region" description="Helical" evidence="6">
    <location>
        <begin position="61"/>
        <end position="83"/>
    </location>
</feature>
<evidence type="ECO:0000313" key="9">
    <source>
        <dbReference type="Proteomes" id="UP000253729"/>
    </source>
</evidence>
<evidence type="ECO:0000256" key="2">
    <source>
        <dbReference type="ARBA" id="ARBA00008066"/>
    </source>
</evidence>
<dbReference type="InterPro" id="IPR013057">
    <property type="entry name" value="AA_transpt_TM"/>
</dbReference>
<evidence type="ECO:0000256" key="6">
    <source>
        <dbReference type="SAM" id="Phobius"/>
    </source>
</evidence>
<evidence type="ECO:0000259" key="7">
    <source>
        <dbReference type="Pfam" id="PF01490"/>
    </source>
</evidence>
<dbReference type="Proteomes" id="UP000253729">
    <property type="component" value="Unassembled WGS sequence"/>
</dbReference>
<gene>
    <name evidence="8" type="ORF">BDQ94DRAFT_164042</name>
</gene>
<comment type="subcellular location">
    <subcellularLocation>
        <location evidence="1">Membrane</location>
        <topology evidence="1">Multi-pass membrane protein</topology>
    </subcellularLocation>
</comment>
<keyword evidence="4 6" id="KW-1133">Transmembrane helix</keyword>
<dbReference type="GO" id="GO:0015179">
    <property type="term" value="F:L-amino acid transmembrane transporter activity"/>
    <property type="evidence" value="ECO:0007669"/>
    <property type="project" value="TreeGrafter"/>
</dbReference>
<evidence type="ECO:0000256" key="3">
    <source>
        <dbReference type="ARBA" id="ARBA00022692"/>
    </source>
</evidence>
<dbReference type="STRING" id="1341132.A0A3F3PJ66"/>
<feature type="transmembrane region" description="Helical" evidence="6">
    <location>
        <begin position="95"/>
        <end position="116"/>
    </location>
</feature>
<dbReference type="PANTHER" id="PTHR22950">
    <property type="entry name" value="AMINO ACID TRANSPORTER"/>
    <property type="match status" value="1"/>
</dbReference>
<keyword evidence="3 6" id="KW-0812">Transmembrane</keyword>
<keyword evidence="9" id="KW-1185">Reference proteome</keyword>
<protein>
    <recommendedName>
        <fullName evidence="7">Amino acid transporter transmembrane domain-containing protein</fullName>
    </recommendedName>
</protein>
<sequence length="291" mass="31671">MVLGTIAFSVVGLLISFFGALPRTMDKVYWISMMSFVSIPVATIVTMLATEIFAHPSFTKAFLGVMNIVFAYIAHVAFFGHISEMKEVRDFPKSLAMLQIVDTCMYVVASIVIYCYAGPDVTSPALGSAGPLMKKVAYGLAIPTVIFPGIIVGHVACKYIHVRIFRGSSHLHNHGVLSVGAWVGVALGTWIVAWIFAESVPVFNELLSLISALFGSWFSYGFPASFWLYLNKGNWLSSPRMICTTIFNILILGIACTMCGLGLYVSGKSIHNNNSSVTAKDSVRPSNQRCS</sequence>
<accession>A0A3F3PJ66</accession>
<comment type="similarity">
    <text evidence="2">Belongs to the amino acid/polyamine transporter 2 family.</text>
</comment>
<dbReference type="GO" id="GO:0016020">
    <property type="term" value="C:membrane"/>
    <property type="evidence" value="ECO:0007669"/>
    <property type="project" value="UniProtKB-SubCell"/>
</dbReference>
<keyword evidence="5 6" id="KW-0472">Membrane</keyword>
<dbReference type="PANTHER" id="PTHR22950:SF668">
    <property type="entry name" value="AMINO ACID TRANSPORTER (EUROFUNG)"/>
    <property type="match status" value="1"/>
</dbReference>
<evidence type="ECO:0000313" key="8">
    <source>
        <dbReference type="EMBL" id="RDH26969.1"/>
    </source>
</evidence>
<evidence type="ECO:0000256" key="1">
    <source>
        <dbReference type="ARBA" id="ARBA00004141"/>
    </source>
</evidence>
<organism evidence="8 9">
    <name type="scientific">Aspergillus welwitschiae</name>
    <dbReference type="NCBI Taxonomy" id="1341132"/>
    <lineage>
        <taxon>Eukaryota</taxon>
        <taxon>Fungi</taxon>
        <taxon>Dikarya</taxon>
        <taxon>Ascomycota</taxon>
        <taxon>Pezizomycotina</taxon>
        <taxon>Eurotiomycetes</taxon>
        <taxon>Eurotiomycetidae</taxon>
        <taxon>Eurotiales</taxon>
        <taxon>Aspergillaceae</taxon>
        <taxon>Aspergillus</taxon>
        <taxon>Aspergillus subgen. Circumdati</taxon>
    </lineage>
</organism>
<dbReference type="RefSeq" id="XP_026619991.1">
    <property type="nucleotide sequence ID" value="XM_026769889.1"/>
</dbReference>
<dbReference type="AlphaFoldDB" id="A0A3F3PJ66"/>
<feature type="transmembrane region" description="Helical" evidence="6">
    <location>
        <begin position="209"/>
        <end position="230"/>
    </location>
</feature>
<dbReference type="EMBL" id="KZ852107">
    <property type="protein sequence ID" value="RDH26969.1"/>
    <property type="molecule type" value="Genomic_DNA"/>
</dbReference>
<dbReference type="Pfam" id="PF01490">
    <property type="entry name" value="Aa_trans"/>
    <property type="match status" value="1"/>
</dbReference>
<feature type="transmembrane region" description="Helical" evidence="6">
    <location>
        <begin position="176"/>
        <end position="197"/>
    </location>
</feature>
<evidence type="ECO:0000256" key="4">
    <source>
        <dbReference type="ARBA" id="ARBA00022989"/>
    </source>
</evidence>
<evidence type="ECO:0000256" key="5">
    <source>
        <dbReference type="ARBA" id="ARBA00023136"/>
    </source>
</evidence>
<feature type="transmembrane region" description="Helical" evidence="6">
    <location>
        <begin position="28"/>
        <end position="49"/>
    </location>
</feature>
<feature type="transmembrane region" description="Helical" evidence="6">
    <location>
        <begin position="136"/>
        <end position="156"/>
    </location>
</feature>
<feature type="domain" description="Amino acid transporter transmembrane" evidence="7">
    <location>
        <begin position="8"/>
        <end position="265"/>
    </location>
</feature>
<feature type="transmembrane region" description="Helical" evidence="6">
    <location>
        <begin position="242"/>
        <end position="265"/>
    </location>
</feature>
<reference evidence="8 9" key="1">
    <citation type="submission" date="2018-07" db="EMBL/GenBank/DDBJ databases">
        <title>The genomes of Aspergillus section Nigri reveals drivers in fungal speciation.</title>
        <authorList>
            <consortium name="DOE Joint Genome Institute"/>
            <person name="Vesth T.C."/>
            <person name="Nybo J."/>
            <person name="Theobald S."/>
            <person name="Brandl J."/>
            <person name="Frisvad J.C."/>
            <person name="Nielsen K.F."/>
            <person name="Lyhne E.K."/>
            <person name="Kogle M.E."/>
            <person name="Kuo A."/>
            <person name="Riley R."/>
            <person name="Clum A."/>
            <person name="Nolan M."/>
            <person name="Lipzen A."/>
            <person name="Salamov A."/>
            <person name="Henrissat B."/>
            <person name="Wiebenga A."/>
            <person name="De vries R.P."/>
            <person name="Grigoriev I.V."/>
            <person name="Mortensen U.H."/>
            <person name="Andersen M.R."/>
            <person name="Baker S.E."/>
        </authorList>
    </citation>
    <scope>NUCLEOTIDE SEQUENCE [LARGE SCALE GENOMIC DNA]</scope>
    <source>
        <strain evidence="8 9">CBS 139.54b</strain>
    </source>
</reference>
<dbReference type="GeneID" id="38138245"/>
<proteinExistence type="inferred from homology"/>